<dbReference type="Pfam" id="PF05057">
    <property type="entry name" value="DUF676"/>
    <property type="match status" value="1"/>
</dbReference>
<dbReference type="SUPFAM" id="SSF53474">
    <property type="entry name" value="alpha/beta-Hydrolases"/>
    <property type="match status" value="1"/>
</dbReference>
<dbReference type="GO" id="GO:0016787">
    <property type="term" value="F:hydrolase activity"/>
    <property type="evidence" value="ECO:0007669"/>
    <property type="project" value="UniProtKB-KW"/>
</dbReference>
<proteinExistence type="predicted"/>
<evidence type="ECO:0000259" key="1">
    <source>
        <dbReference type="Pfam" id="PF05057"/>
    </source>
</evidence>
<keyword evidence="2" id="KW-0378">Hydrolase</keyword>
<gene>
    <name evidence="2" type="ORF">SV7mr_07860</name>
</gene>
<accession>A0A517SQ92</accession>
<dbReference type="Proteomes" id="UP000315003">
    <property type="component" value="Chromosome"/>
</dbReference>
<dbReference type="EMBL" id="CP036272">
    <property type="protein sequence ID" value="QDT58296.1"/>
    <property type="molecule type" value="Genomic_DNA"/>
</dbReference>
<reference evidence="2 3" key="1">
    <citation type="submission" date="2019-02" db="EMBL/GenBank/DDBJ databases">
        <title>Deep-cultivation of Planctomycetes and their phenomic and genomic characterization uncovers novel biology.</title>
        <authorList>
            <person name="Wiegand S."/>
            <person name="Jogler M."/>
            <person name="Boedeker C."/>
            <person name="Pinto D."/>
            <person name="Vollmers J."/>
            <person name="Rivas-Marin E."/>
            <person name="Kohn T."/>
            <person name="Peeters S.H."/>
            <person name="Heuer A."/>
            <person name="Rast P."/>
            <person name="Oberbeckmann S."/>
            <person name="Bunk B."/>
            <person name="Jeske O."/>
            <person name="Meyerdierks A."/>
            <person name="Storesund J.E."/>
            <person name="Kallscheuer N."/>
            <person name="Luecker S."/>
            <person name="Lage O.M."/>
            <person name="Pohl T."/>
            <person name="Merkel B.J."/>
            <person name="Hornburger P."/>
            <person name="Mueller R.-W."/>
            <person name="Bruemmer F."/>
            <person name="Labrenz M."/>
            <person name="Spormann A.M."/>
            <person name="Op den Camp H."/>
            <person name="Overmann J."/>
            <person name="Amann R."/>
            <person name="Jetten M.S.M."/>
            <person name="Mascher T."/>
            <person name="Medema M.H."/>
            <person name="Devos D.P."/>
            <person name="Kaster A.-K."/>
            <person name="Ovreas L."/>
            <person name="Rohde M."/>
            <person name="Galperin M.Y."/>
            <person name="Jogler C."/>
        </authorList>
    </citation>
    <scope>NUCLEOTIDE SEQUENCE [LARGE SCALE GENOMIC DNA]</scope>
    <source>
        <strain evidence="2 3">SV_7m_r</strain>
    </source>
</reference>
<dbReference type="AlphaFoldDB" id="A0A517SQ92"/>
<dbReference type="Gene3D" id="3.40.50.1820">
    <property type="entry name" value="alpha/beta hydrolase"/>
    <property type="match status" value="1"/>
</dbReference>
<keyword evidence="3" id="KW-1185">Reference proteome</keyword>
<evidence type="ECO:0000313" key="3">
    <source>
        <dbReference type="Proteomes" id="UP000315003"/>
    </source>
</evidence>
<dbReference type="PANTHER" id="PTHR37946:SF1">
    <property type="entry name" value="SLL1969 PROTEIN"/>
    <property type="match status" value="1"/>
</dbReference>
<organism evidence="2 3">
    <name type="scientific">Stieleria bergensis</name>
    <dbReference type="NCBI Taxonomy" id="2528025"/>
    <lineage>
        <taxon>Bacteria</taxon>
        <taxon>Pseudomonadati</taxon>
        <taxon>Planctomycetota</taxon>
        <taxon>Planctomycetia</taxon>
        <taxon>Pirellulales</taxon>
        <taxon>Pirellulaceae</taxon>
        <taxon>Stieleria</taxon>
    </lineage>
</organism>
<dbReference type="InterPro" id="IPR007751">
    <property type="entry name" value="DUF676_lipase-like"/>
</dbReference>
<sequence length="356" mass="39159">MAAVFFWCSYFFSRVAGWFGLLICRQQFLPFLRTNVVKLRNCQSIVFLIGLTTAVNLTRADEMTADESRGFPNLPMKTAGGAQFWTDHCWQDGYRLQKNALTKHWRLLDPNNVRLAWGKRVQCEQKLVSLCPPQEATTAKHRVILLHGLMRTAGSMKSMAASIEDASDSVAVPITYASSRAPIASHAAALRELLEAFPEDDTFSFVAHSMGNIITRHLVADLQRDGDPKGILPRCQGMVMLGPPNQGAIIAERLGPTKVFAWVTGKGGMELGKRWAELEPNLATPPFPFHIVAGEVHGPIENPLIDGDGDFVVKVEETKLDGAASHTVVPVLHSFLMSDQAVIEQTIELLSNATAQ</sequence>
<dbReference type="PANTHER" id="PTHR37946">
    <property type="entry name" value="SLL1969 PROTEIN"/>
    <property type="match status" value="1"/>
</dbReference>
<evidence type="ECO:0000313" key="2">
    <source>
        <dbReference type="EMBL" id="QDT58296.1"/>
    </source>
</evidence>
<name>A0A517SQ92_9BACT</name>
<feature type="domain" description="DUF676" evidence="1">
    <location>
        <begin position="139"/>
        <end position="225"/>
    </location>
</feature>
<protein>
    <submittedName>
        <fullName evidence="2">Alpha/beta hydrolase family protein</fullName>
    </submittedName>
</protein>
<dbReference type="InterPro" id="IPR029058">
    <property type="entry name" value="AB_hydrolase_fold"/>
</dbReference>